<reference evidence="1" key="2">
    <citation type="submission" date="2023-05" db="EMBL/GenBank/DDBJ databases">
        <authorList>
            <consortium name="Lawrence Berkeley National Laboratory"/>
            <person name="Steindorff A."/>
            <person name="Hensen N."/>
            <person name="Bonometti L."/>
            <person name="Westerberg I."/>
            <person name="Brannstrom I.O."/>
            <person name="Guillou S."/>
            <person name="Cros-Aarteil S."/>
            <person name="Calhoun S."/>
            <person name="Haridas S."/>
            <person name="Kuo A."/>
            <person name="Mondo S."/>
            <person name="Pangilinan J."/>
            <person name="Riley R."/>
            <person name="Labutti K."/>
            <person name="Andreopoulos B."/>
            <person name="Lipzen A."/>
            <person name="Chen C."/>
            <person name="Yanf M."/>
            <person name="Daum C."/>
            <person name="Ng V."/>
            <person name="Clum A."/>
            <person name="Ohm R."/>
            <person name="Martin F."/>
            <person name="Silar P."/>
            <person name="Natvig D."/>
            <person name="Lalanne C."/>
            <person name="Gautier V."/>
            <person name="Ament-Velasquez S.L."/>
            <person name="Kruys A."/>
            <person name="Hutchinson M.I."/>
            <person name="Powell A.J."/>
            <person name="Barry K."/>
            <person name="Miller A.N."/>
            <person name="Grigoriev I.V."/>
            <person name="Debuchy R."/>
            <person name="Gladieux P."/>
            <person name="Thoren M.H."/>
            <person name="Johannesson H."/>
        </authorList>
    </citation>
    <scope>NUCLEOTIDE SEQUENCE</scope>
    <source>
        <strain evidence="1">CBS 892.96</strain>
    </source>
</reference>
<evidence type="ECO:0000313" key="2">
    <source>
        <dbReference type="Proteomes" id="UP001302321"/>
    </source>
</evidence>
<feature type="non-terminal residue" evidence="1">
    <location>
        <position position="145"/>
    </location>
</feature>
<keyword evidence="2" id="KW-1185">Reference proteome</keyword>
<accession>A0AAN6WG41</accession>
<dbReference type="AlphaFoldDB" id="A0AAN6WG41"/>
<protein>
    <submittedName>
        <fullName evidence="1">Uncharacterized protein</fullName>
    </submittedName>
</protein>
<gene>
    <name evidence="1" type="ORF">QBC36DRAFT_207056</name>
</gene>
<sequence length="145" mass="16018">MPPATTKIDTCGIVSLDPSNPIQQEIRPLISDILRTKYCVQGSVFLVEAIDYISVNKGSKTVRLLLGDGELAIQGFVRGSMHWVVEGEKVFEGGYVRLNRFELAEVAGREGGGRERLLVVGDLRTVGWNAKYLEVLRGEGREVKD</sequence>
<evidence type="ECO:0000313" key="1">
    <source>
        <dbReference type="EMBL" id="KAK4179477.1"/>
    </source>
</evidence>
<name>A0AAN6WG41_9PEZI</name>
<dbReference type="Proteomes" id="UP001302321">
    <property type="component" value="Unassembled WGS sequence"/>
</dbReference>
<organism evidence="1 2">
    <name type="scientific">Triangularia setosa</name>
    <dbReference type="NCBI Taxonomy" id="2587417"/>
    <lineage>
        <taxon>Eukaryota</taxon>
        <taxon>Fungi</taxon>
        <taxon>Dikarya</taxon>
        <taxon>Ascomycota</taxon>
        <taxon>Pezizomycotina</taxon>
        <taxon>Sordariomycetes</taxon>
        <taxon>Sordariomycetidae</taxon>
        <taxon>Sordariales</taxon>
        <taxon>Podosporaceae</taxon>
        <taxon>Triangularia</taxon>
    </lineage>
</organism>
<dbReference type="EMBL" id="MU866116">
    <property type="protein sequence ID" value="KAK4179477.1"/>
    <property type="molecule type" value="Genomic_DNA"/>
</dbReference>
<reference evidence="1" key="1">
    <citation type="journal article" date="2023" name="Mol. Phylogenet. Evol.">
        <title>Genome-scale phylogeny and comparative genomics of the fungal order Sordariales.</title>
        <authorList>
            <person name="Hensen N."/>
            <person name="Bonometti L."/>
            <person name="Westerberg I."/>
            <person name="Brannstrom I.O."/>
            <person name="Guillou S."/>
            <person name="Cros-Aarteil S."/>
            <person name="Calhoun S."/>
            <person name="Haridas S."/>
            <person name="Kuo A."/>
            <person name="Mondo S."/>
            <person name="Pangilinan J."/>
            <person name="Riley R."/>
            <person name="LaButti K."/>
            <person name="Andreopoulos B."/>
            <person name="Lipzen A."/>
            <person name="Chen C."/>
            <person name="Yan M."/>
            <person name="Daum C."/>
            <person name="Ng V."/>
            <person name="Clum A."/>
            <person name="Steindorff A."/>
            <person name="Ohm R.A."/>
            <person name="Martin F."/>
            <person name="Silar P."/>
            <person name="Natvig D.O."/>
            <person name="Lalanne C."/>
            <person name="Gautier V."/>
            <person name="Ament-Velasquez S.L."/>
            <person name="Kruys A."/>
            <person name="Hutchinson M.I."/>
            <person name="Powell A.J."/>
            <person name="Barry K."/>
            <person name="Miller A.N."/>
            <person name="Grigoriev I.V."/>
            <person name="Debuchy R."/>
            <person name="Gladieux P."/>
            <person name="Hiltunen Thoren M."/>
            <person name="Johannesson H."/>
        </authorList>
    </citation>
    <scope>NUCLEOTIDE SEQUENCE</scope>
    <source>
        <strain evidence="1">CBS 892.96</strain>
    </source>
</reference>
<proteinExistence type="predicted"/>
<comment type="caution">
    <text evidence="1">The sequence shown here is derived from an EMBL/GenBank/DDBJ whole genome shotgun (WGS) entry which is preliminary data.</text>
</comment>